<dbReference type="PROSITE" id="PS51473">
    <property type="entry name" value="GNK2"/>
    <property type="match status" value="1"/>
</dbReference>
<evidence type="ECO:0000313" key="5">
    <source>
        <dbReference type="EnsemblPlants" id="OB12G20410.1"/>
    </source>
</evidence>
<reference evidence="5" key="1">
    <citation type="journal article" date="2013" name="Nat. Commun.">
        <title>Whole-genome sequencing of Oryza brachyantha reveals mechanisms underlying Oryza genome evolution.</title>
        <authorList>
            <person name="Chen J."/>
            <person name="Huang Q."/>
            <person name="Gao D."/>
            <person name="Wang J."/>
            <person name="Lang Y."/>
            <person name="Liu T."/>
            <person name="Li B."/>
            <person name="Bai Z."/>
            <person name="Luis Goicoechea J."/>
            <person name="Liang C."/>
            <person name="Chen C."/>
            <person name="Zhang W."/>
            <person name="Sun S."/>
            <person name="Liao Y."/>
            <person name="Zhang X."/>
            <person name="Yang L."/>
            <person name="Song C."/>
            <person name="Wang M."/>
            <person name="Shi J."/>
            <person name="Liu G."/>
            <person name="Liu J."/>
            <person name="Zhou H."/>
            <person name="Zhou W."/>
            <person name="Yu Q."/>
            <person name="An N."/>
            <person name="Chen Y."/>
            <person name="Cai Q."/>
            <person name="Wang B."/>
            <person name="Liu B."/>
            <person name="Min J."/>
            <person name="Huang Y."/>
            <person name="Wu H."/>
            <person name="Li Z."/>
            <person name="Zhang Y."/>
            <person name="Yin Y."/>
            <person name="Song W."/>
            <person name="Jiang J."/>
            <person name="Jackson S.A."/>
            <person name="Wing R.A."/>
            <person name="Wang J."/>
            <person name="Chen M."/>
        </authorList>
    </citation>
    <scope>NUCLEOTIDE SEQUENCE [LARGE SCALE GENOMIC DNA]</scope>
    <source>
        <strain evidence="5">cv. IRGC 101232</strain>
    </source>
</reference>
<evidence type="ECO:0000256" key="1">
    <source>
        <dbReference type="ARBA" id="ARBA00022729"/>
    </source>
</evidence>
<evidence type="ECO:0000313" key="6">
    <source>
        <dbReference type="Proteomes" id="UP000006038"/>
    </source>
</evidence>
<dbReference type="STRING" id="4533.J3NDI3"/>
<feature type="chain" id="PRO_5003774907" description="Gnk2-homologous domain-containing protein" evidence="3">
    <location>
        <begin position="23"/>
        <end position="156"/>
    </location>
</feature>
<sequence length="156" mass="16877">MGNLHLIVFILVACGLCPAAFGGGDNDSRGYIPAYPNCSTTDNYTRNSQYQLNLNQLLNILPVEAKSNGGFYRTSLGAAPDEVFALIMCYSDRNWTQCENCLYAAANGISLWCPYSRTVDAVYDTCLLRYSGSSASFSTANTNVPTRPAWAARGGS</sequence>
<evidence type="ECO:0000256" key="2">
    <source>
        <dbReference type="ARBA" id="ARBA00022737"/>
    </source>
</evidence>
<dbReference type="CDD" id="cd23509">
    <property type="entry name" value="Gnk2-like"/>
    <property type="match status" value="1"/>
</dbReference>
<keyword evidence="1 3" id="KW-0732">Signal</keyword>
<accession>J3NDI3</accession>
<dbReference type="PANTHER" id="PTHR32099:SF102">
    <property type="entry name" value="OS12G0608700 PROTEIN"/>
    <property type="match status" value="1"/>
</dbReference>
<dbReference type="HOGENOM" id="CLU_139430_0_0_1"/>
<feature type="signal peptide" evidence="3">
    <location>
        <begin position="1"/>
        <end position="22"/>
    </location>
</feature>
<keyword evidence="6" id="KW-1185">Reference proteome</keyword>
<dbReference type="InterPro" id="IPR038408">
    <property type="entry name" value="GNK2_sf"/>
</dbReference>
<dbReference type="Proteomes" id="UP000006038">
    <property type="component" value="Chromosome 12"/>
</dbReference>
<dbReference type="OMA" id="MIRYSHR"/>
<dbReference type="Gene3D" id="3.30.430.20">
    <property type="entry name" value="Gnk2 domain, C-X8-C-X2-C motif"/>
    <property type="match status" value="1"/>
</dbReference>
<dbReference type="Pfam" id="PF01657">
    <property type="entry name" value="Stress-antifung"/>
    <property type="match status" value="1"/>
</dbReference>
<dbReference type="PANTHER" id="PTHR32099">
    <property type="entry name" value="CYSTEINE-RICH REPEAT SECRETORY PROTEIN"/>
    <property type="match status" value="1"/>
</dbReference>
<dbReference type="InterPro" id="IPR002902">
    <property type="entry name" value="GNK2"/>
</dbReference>
<feature type="domain" description="Gnk2-homologous" evidence="4">
    <location>
        <begin position="32"/>
        <end position="135"/>
    </location>
</feature>
<dbReference type="EnsemblPlants" id="OB12G20410.1">
    <property type="protein sequence ID" value="OB12G20410.1"/>
    <property type="gene ID" value="OB12G20410"/>
</dbReference>
<reference evidence="5" key="2">
    <citation type="submission" date="2013-04" db="UniProtKB">
        <authorList>
            <consortium name="EnsemblPlants"/>
        </authorList>
    </citation>
    <scope>IDENTIFICATION</scope>
</reference>
<keyword evidence="2" id="KW-0677">Repeat</keyword>
<name>J3NDI3_ORYBR</name>
<dbReference type="Gramene" id="OB12G20410.1">
    <property type="protein sequence ID" value="OB12G20410.1"/>
    <property type="gene ID" value="OB12G20410"/>
</dbReference>
<protein>
    <recommendedName>
        <fullName evidence="4">Gnk2-homologous domain-containing protein</fullName>
    </recommendedName>
</protein>
<organism evidence="5">
    <name type="scientific">Oryza brachyantha</name>
    <name type="common">malo sina</name>
    <dbReference type="NCBI Taxonomy" id="4533"/>
    <lineage>
        <taxon>Eukaryota</taxon>
        <taxon>Viridiplantae</taxon>
        <taxon>Streptophyta</taxon>
        <taxon>Embryophyta</taxon>
        <taxon>Tracheophyta</taxon>
        <taxon>Spermatophyta</taxon>
        <taxon>Magnoliopsida</taxon>
        <taxon>Liliopsida</taxon>
        <taxon>Poales</taxon>
        <taxon>Poaceae</taxon>
        <taxon>BOP clade</taxon>
        <taxon>Oryzoideae</taxon>
        <taxon>Oryzeae</taxon>
        <taxon>Oryzinae</taxon>
        <taxon>Oryza</taxon>
    </lineage>
</organism>
<evidence type="ECO:0000259" key="4">
    <source>
        <dbReference type="PROSITE" id="PS51473"/>
    </source>
</evidence>
<proteinExistence type="predicted"/>
<dbReference type="AlphaFoldDB" id="J3NDI3"/>
<evidence type="ECO:0000256" key="3">
    <source>
        <dbReference type="SAM" id="SignalP"/>
    </source>
</evidence>